<gene>
    <name evidence="2" type="ORF">US99_C0017G0004</name>
</gene>
<reference evidence="2 3" key="1">
    <citation type="journal article" date="2015" name="Nature">
        <title>rRNA introns, odd ribosomes, and small enigmatic genomes across a large radiation of phyla.</title>
        <authorList>
            <person name="Brown C.T."/>
            <person name="Hug L.A."/>
            <person name="Thomas B.C."/>
            <person name="Sharon I."/>
            <person name="Castelle C.J."/>
            <person name="Singh A."/>
            <person name="Wilkins M.J."/>
            <person name="Williams K.H."/>
            <person name="Banfield J.F."/>
        </authorList>
    </citation>
    <scope>NUCLEOTIDE SEQUENCE [LARGE SCALE GENOMIC DNA]</scope>
</reference>
<dbReference type="AlphaFoldDB" id="A0A0G0NN88"/>
<dbReference type="InterPro" id="IPR010985">
    <property type="entry name" value="Ribbon_hlx_hlx"/>
</dbReference>
<comment type="caution">
    <text evidence="2">The sequence shown here is derived from an EMBL/GenBank/DDBJ whole genome shotgun (WGS) entry which is preliminary data.</text>
</comment>
<evidence type="ECO:0000313" key="3">
    <source>
        <dbReference type="Proteomes" id="UP000034324"/>
    </source>
</evidence>
<dbReference type="CDD" id="cd22231">
    <property type="entry name" value="RHH_NikR_HicB-like"/>
    <property type="match status" value="1"/>
</dbReference>
<proteinExistence type="predicted"/>
<dbReference type="InterPro" id="IPR002145">
    <property type="entry name" value="CopG"/>
</dbReference>
<evidence type="ECO:0000313" key="2">
    <source>
        <dbReference type="EMBL" id="KKQ78571.1"/>
    </source>
</evidence>
<organism evidence="2 3">
    <name type="scientific">Candidatus Daviesbacteria bacterium GW2011_GWF2_38_6</name>
    <dbReference type="NCBI Taxonomy" id="1618432"/>
    <lineage>
        <taxon>Bacteria</taxon>
        <taxon>Candidatus Daviesiibacteriota</taxon>
    </lineage>
</organism>
<feature type="domain" description="Ribbon-helix-helix protein CopG" evidence="1">
    <location>
        <begin position="3"/>
        <end position="39"/>
    </location>
</feature>
<dbReference type="InterPro" id="IPR013321">
    <property type="entry name" value="Arc_rbn_hlx_hlx"/>
</dbReference>
<protein>
    <recommendedName>
        <fullName evidence="1">Ribbon-helix-helix protein CopG domain-containing protein</fullName>
    </recommendedName>
</protein>
<name>A0A0G0NN88_9BACT</name>
<accession>A0A0G0NN88</accession>
<dbReference type="SUPFAM" id="SSF47598">
    <property type="entry name" value="Ribbon-helix-helix"/>
    <property type="match status" value="1"/>
</dbReference>
<dbReference type="Pfam" id="PF01402">
    <property type="entry name" value="RHH_1"/>
    <property type="match status" value="1"/>
</dbReference>
<evidence type="ECO:0000259" key="1">
    <source>
        <dbReference type="Pfam" id="PF01402"/>
    </source>
</evidence>
<dbReference type="Proteomes" id="UP000034324">
    <property type="component" value="Unassembled WGS sequence"/>
</dbReference>
<dbReference type="GO" id="GO:0006355">
    <property type="term" value="P:regulation of DNA-templated transcription"/>
    <property type="evidence" value="ECO:0007669"/>
    <property type="project" value="InterPro"/>
</dbReference>
<sequence length="87" mass="10043">MNTITISLPSQIAKRVNAEAQKKGFATRSEFIRALLRRYFTGELKLEPFVQRPLEEVRQGLSKTGKYNQKFIDSVVKGLETSSFYER</sequence>
<dbReference type="EMBL" id="LBVC01000017">
    <property type="protein sequence ID" value="KKQ78571.1"/>
    <property type="molecule type" value="Genomic_DNA"/>
</dbReference>
<dbReference type="Gene3D" id="1.10.1220.10">
    <property type="entry name" value="Met repressor-like"/>
    <property type="match status" value="1"/>
</dbReference>